<sequence length="451" mass="46941">MSAPVSTAAPVRVRNSTRKVAAASFVGTAIEWYDFYIYGTASALILGPLFFPGASASGGVLASFATYAVGFLARPLGGAIAGHLGDRIGRKRVLVASLLLMGTATFLVGFLPTYATIGIAAPLLLILLRLLQGLSAGSEWGGAVLLAVEHAPAKRRGLYGAIPQTGSAAGMILATSTYAGVQALVGHEAFLSWGWRIPFIASAVLVVVGLIVRLSITESAEFLALRDEDRLEKAPVVEVFRSNSREVLLAVAMRLGQIGSFTLYTVFALTYLANHVRADGADIGLVATIIASVIGLASTPLWGALSDRLGRRPVYLFGAIFTAVFVAPAFLLLDTGSSVLIIVTFILGINIGHDSQYGAQGAMFSELFPTQVRYSGASLGYAIGAVLGGGLTPLAAAWLLGVGANAPWLVAAYIAFLAVLSATGAYFAKETRHVTPTPTTPESPNELVGAR</sequence>
<feature type="transmembrane region" description="Helical" evidence="12">
    <location>
        <begin position="50"/>
        <end position="73"/>
    </location>
</feature>
<dbReference type="PROSITE" id="PS50850">
    <property type="entry name" value="MFS"/>
    <property type="match status" value="1"/>
</dbReference>
<evidence type="ECO:0000256" key="9">
    <source>
        <dbReference type="ARBA" id="ARBA00037295"/>
    </source>
</evidence>
<keyword evidence="3" id="KW-0813">Transport</keyword>
<dbReference type="SUPFAM" id="SSF103473">
    <property type="entry name" value="MFS general substrate transporter"/>
    <property type="match status" value="1"/>
</dbReference>
<dbReference type="EMBL" id="PVUE01000006">
    <property type="protein sequence ID" value="PRZ42286.1"/>
    <property type="molecule type" value="Genomic_DNA"/>
</dbReference>
<evidence type="ECO:0000256" key="12">
    <source>
        <dbReference type="SAM" id="Phobius"/>
    </source>
</evidence>
<name>A0A2T1A107_9ACTN</name>
<dbReference type="CDD" id="cd17369">
    <property type="entry name" value="MFS_ShiA_like"/>
    <property type="match status" value="1"/>
</dbReference>
<evidence type="ECO:0000256" key="3">
    <source>
        <dbReference type="ARBA" id="ARBA00022448"/>
    </source>
</evidence>
<dbReference type="InterPro" id="IPR011701">
    <property type="entry name" value="MFS"/>
</dbReference>
<evidence type="ECO:0000313" key="14">
    <source>
        <dbReference type="EMBL" id="PRZ42286.1"/>
    </source>
</evidence>
<keyword evidence="8 12" id="KW-0472">Membrane</keyword>
<dbReference type="GO" id="GO:0005886">
    <property type="term" value="C:plasma membrane"/>
    <property type="evidence" value="ECO:0007669"/>
    <property type="project" value="UniProtKB-SubCell"/>
</dbReference>
<comment type="caution">
    <text evidence="14">The sequence shown here is derived from an EMBL/GenBank/DDBJ whole genome shotgun (WGS) entry which is preliminary data.</text>
</comment>
<evidence type="ECO:0000259" key="13">
    <source>
        <dbReference type="PROSITE" id="PS50850"/>
    </source>
</evidence>
<protein>
    <recommendedName>
        <fullName evidence="10">Putative proline/betaine transporter</fullName>
    </recommendedName>
</protein>
<evidence type="ECO:0000256" key="10">
    <source>
        <dbReference type="ARBA" id="ARBA00039918"/>
    </source>
</evidence>
<feature type="transmembrane region" description="Helical" evidence="12">
    <location>
        <begin position="247"/>
        <end position="271"/>
    </location>
</feature>
<reference evidence="14 15" key="1">
    <citation type="submission" date="2018-03" db="EMBL/GenBank/DDBJ databases">
        <title>Genomic Encyclopedia of Archaeal and Bacterial Type Strains, Phase II (KMG-II): from individual species to whole genera.</title>
        <authorList>
            <person name="Goeker M."/>
        </authorList>
    </citation>
    <scope>NUCLEOTIDE SEQUENCE [LARGE SCALE GENOMIC DNA]</scope>
    <source>
        <strain evidence="14 15">DSM 100065</strain>
    </source>
</reference>
<evidence type="ECO:0000256" key="2">
    <source>
        <dbReference type="ARBA" id="ARBA00008240"/>
    </source>
</evidence>
<gene>
    <name evidence="14" type="ORF">CLV47_106158</name>
</gene>
<dbReference type="InterPro" id="IPR005828">
    <property type="entry name" value="MFS_sugar_transport-like"/>
</dbReference>
<evidence type="ECO:0000256" key="8">
    <source>
        <dbReference type="ARBA" id="ARBA00023136"/>
    </source>
</evidence>
<accession>A0A2T1A107</accession>
<proteinExistence type="inferred from homology"/>
<dbReference type="PANTHER" id="PTHR43045">
    <property type="entry name" value="SHIKIMATE TRANSPORTER"/>
    <property type="match status" value="1"/>
</dbReference>
<dbReference type="GO" id="GO:0015293">
    <property type="term" value="F:symporter activity"/>
    <property type="evidence" value="ECO:0007669"/>
    <property type="project" value="UniProtKB-KW"/>
</dbReference>
<organism evidence="14 15">
    <name type="scientific">Antricoccus suffuscus</name>
    <dbReference type="NCBI Taxonomy" id="1629062"/>
    <lineage>
        <taxon>Bacteria</taxon>
        <taxon>Bacillati</taxon>
        <taxon>Actinomycetota</taxon>
        <taxon>Actinomycetes</taxon>
        <taxon>Geodermatophilales</taxon>
        <taxon>Antricoccaceae</taxon>
        <taxon>Antricoccus</taxon>
    </lineage>
</organism>
<dbReference type="InterPro" id="IPR036259">
    <property type="entry name" value="MFS_trans_sf"/>
</dbReference>
<evidence type="ECO:0000256" key="11">
    <source>
        <dbReference type="SAM" id="MobiDB-lite"/>
    </source>
</evidence>
<keyword evidence="6" id="KW-0769">Symport</keyword>
<evidence type="ECO:0000256" key="6">
    <source>
        <dbReference type="ARBA" id="ARBA00022847"/>
    </source>
</evidence>
<comment type="subcellular location">
    <subcellularLocation>
        <location evidence="1">Cell membrane</location>
        <topology evidence="1">Multi-pass membrane protein</topology>
    </subcellularLocation>
</comment>
<dbReference type="RefSeq" id="WP_106348782.1">
    <property type="nucleotide sequence ID" value="NZ_PVUE01000006.1"/>
</dbReference>
<feature type="transmembrane region" description="Helical" evidence="12">
    <location>
        <begin position="117"/>
        <end position="137"/>
    </location>
</feature>
<dbReference type="PROSITE" id="PS00217">
    <property type="entry name" value="SUGAR_TRANSPORT_2"/>
    <property type="match status" value="1"/>
</dbReference>
<feature type="transmembrane region" description="Helical" evidence="12">
    <location>
        <begin position="93"/>
        <end position="111"/>
    </location>
</feature>
<keyword evidence="15" id="KW-1185">Reference proteome</keyword>
<dbReference type="Pfam" id="PF00083">
    <property type="entry name" value="Sugar_tr"/>
    <property type="match status" value="1"/>
</dbReference>
<dbReference type="AlphaFoldDB" id="A0A2T1A107"/>
<feature type="transmembrane region" description="Helical" evidence="12">
    <location>
        <begin position="339"/>
        <end position="359"/>
    </location>
</feature>
<dbReference type="InterPro" id="IPR020846">
    <property type="entry name" value="MFS_dom"/>
</dbReference>
<feature type="transmembrane region" description="Helical" evidence="12">
    <location>
        <begin position="20"/>
        <end position="38"/>
    </location>
</feature>
<dbReference type="Gene3D" id="1.20.1250.20">
    <property type="entry name" value="MFS general substrate transporter like domains"/>
    <property type="match status" value="2"/>
</dbReference>
<feature type="domain" description="Major facilitator superfamily (MFS) profile" evidence="13">
    <location>
        <begin position="20"/>
        <end position="433"/>
    </location>
</feature>
<keyword evidence="7 12" id="KW-1133">Transmembrane helix</keyword>
<feature type="transmembrane region" description="Helical" evidence="12">
    <location>
        <begin position="406"/>
        <end position="428"/>
    </location>
</feature>
<feature type="transmembrane region" description="Helical" evidence="12">
    <location>
        <begin position="158"/>
        <end position="181"/>
    </location>
</feature>
<dbReference type="OrthoDB" id="9066401at2"/>
<keyword evidence="5 12" id="KW-0812">Transmembrane</keyword>
<feature type="transmembrane region" description="Helical" evidence="12">
    <location>
        <begin position="193"/>
        <end position="216"/>
    </location>
</feature>
<evidence type="ECO:0000313" key="15">
    <source>
        <dbReference type="Proteomes" id="UP000237752"/>
    </source>
</evidence>
<evidence type="ECO:0000256" key="7">
    <source>
        <dbReference type="ARBA" id="ARBA00022989"/>
    </source>
</evidence>
<dbReference type="InterPro" id="IPR005829">
    <property type="entry name" value="Sugar_transporter_CS"/>
</dbReference>
<feature type="region of interest" description="Disordered" evidence="11">
    <location>
        <begin position="432"/>
        <end position="451"/>
    </location>
</feature>
<dbReference type="Proteomes" id="UP000237752">
    <property type="component" value="Unassembled WGS sequence"/>
</dbReference>
<feature type="transmembrane region" description="Helical" evidence="12">
    <location>
        <begin position="283"/>
        <end position="302"/>
    </location>
</feature>
<comment type="similarity">
    <text evidence="2">Belongs to the major facilitator superfamily. Metabolite:H+ Symporter (MHS) family (TC 2.A.1.6) family.</text>
</comment>
<keyword evidence="4" id="KW-1003">Cell membrane</keyword>
<dbReference type="PANTHER" id="PTHR43045:SF1">
    <property type="entry name" value="SHIKIMATE TRANSPORTER"/>
    <property type="match status" value="1"/>
</dbReference>
<comment type="function">
    <text evidence="9">May be a proton symporter involved in the uptake of osmolytes such as proline and glycine betaine.</text>
</comment>
<evidence type="ECO:0000256" key="4">
    <source>
        <dbReference type="ARBA" id="ARBA00022475"/>
    </source>
</evidence>
<feature type="transmembrane region" description="Helical" evidence="12">
    <location>
        <begin position="379"/>
        <end position="400"/>
    </location>
</feature>
<dbReference type="Pfam" id="PF07690">
    <property type="entry name" value="MFS_1"/>
    <property type="match status" value="1"/>
</dbReference>
<dbReference type="FunFam" id="1.20.1250.20:FF:000001">
    <property type="entry name" value="Dicarboxylate MFS transporter"/>
    <property type="match status" value="1"/>
</dbReference>
<feature type="transmembrane region" description="Helical" evidence="12">
    <location>
        <begin position="314"/>
        <end position="333"/>
    </location>
</feature>
<evidence type="ECO:0000256" key="1">
    <source>
        <dbReference type="ARBA" id="ARBA00004651"/>
    </source>
</evidence>
<evidence type="ECO:0000256" key="5">
    <source>
        <dbReference type="ARBA" id="ARBA00022692"/>
    </source>
</evidence>